<evidence type="ECO:0000313" key="2">
    <source>
        <dbReference type="Proteomes" id="UP000275401"/>
    </source>
</evidence>
<dbReference type="GO" id="GO:0000166">
    <property type="term" value="F:nucleotide binding"/>
    <property type="evidence" value="ECO:0007669"/>
    <property type="project" value="InterPro"/>
</dbReference>
<dbReference type="InterPro" id="IPR010995">
    <property type="entry name" value="DNA_repair_Rad51/TF_NusA_a-hlx"/>
</dbReference>
<dbReference type="SUPFAM" id="SSF47794">
    <property type="entry name" value="Rad51 N-terminal domain-like"/>
    <property type="match status" value="1"/>
</dbReference>
<name>A0A3M8T3C4_9ACTN</name>
<dbReference type="Pfam" id="PF14520">
    <property type="entry name" value="HHH_5"/>
    <property type="match status" value="1"/>
</dbReference>
<dbReference type="EMBL" id="RIBZ01000817">
    <property type="protein sequence ID" value="RNF87455.1"/>
    <property type="molecule type" value="Genomic_DNA"/>
</dbReference>
<evidence type="ECO:0000313" key="1">
    <source>
        <dbReference type="EMBL" id="RNF87455.1"/>
    </source>
</evidence>
<dbReference type="Proteomes" id="UP000275401">
    <property type="component" value="Unassembled WGS sequence"/>
</dbReference>
<comment type="caution">
    <text evidence="1">The sequence shown here is derived from an EMBL/GenBank/DDBJ whole genome shotgun (WGS) entry which is preliminary data.</text>
</comment>
<organism evidence="1 2">
    <name type="scientific">Streptomyces botrytidirepellens</name>
    <dbReference type="NCBI Taxonomy" id="2486417"/>
    <lineage>
        <taxon>Bacteria</taxon>
        <taxon>Bacillati</taxon>
        <taxon>Actinomycetota</taxon>
        <taxon>Actinomycetes</taxon>
        <taxon>Kitasatosporales</taxon>
        <taxon>Streptomycetaceae</taxon>
        <taxon>Streptomyces</taxon>
    </lineage>
</organism>
<proteinExistence type="predicted"/>
<sequence length="135" mass="14262">MSHSITIRCDICGATCTSDATDTVSAARAAMVPLSWARTLRDGQVIDVCSACRVREKVPGTLDREAGCSCEGGELFDVLGHDRFGHRLANTLLRAGVDSVERLSSLSAQQLRDLEGIGAASARRALSCLRSEPGG</sequence>
<dbReference type="AlphaFoldDB" id="A0A3M8T3C4"/>
<protein>
    <submittedName>
        <fullName evidence="1">Helix-hairpin-helix domain-containing protein</fullName>
    </submittedName>
</protein>
<keyword evidence="2" id="KW-1185">Reference proteome</keyword>
<accession>A0A3M8T3C4</accession>
<reference evidence="1 2" key="1">
    <citation type="submission" date="2018-11" db="EMBL/GenBank/DDBJ databases">
        <title>The Potential of Streptomyces as Biocontrol Agents against the Tomato grey mould, Botrytis cinerea (Gray mold) Frontiers in Microbiology.</title>
        <authorList>
            <person name="Li D."/>
        </authorList>
    </citation>
    <scope>NUCLEOTIDE SEQUENCE [LARGE SCALE GENOMIC DNA]</scope>
    <source>
        <strain evidence="1 2">NEAU-LD23</strain>
    </source>
</reference>
<dbReference type="Gene3D" id="1.10.150.20">
    <property type="entry name" value="5' to 3' exonuclease, C-terminal subdomain"/>
    <property type="match status" value="1"/>
</dbReference>
<gene>
    <name evidence="1" type="ORF">EEJ42_42050</name>
</gene>